<evidence type="ECO:0000256" key="8">
    <source>
        <dbReference type="SAM" id="SignalP"/>
    </source>
</evidence>
<comment type="similarity">
    <text evidence="2 7">Belongs to the EMP24/GP25L family.</text>
</comment>
<organism evidence="10 11">
    <name type="scientific">Powellomyces hirtus</name>
    <dbReference type="NCBI Taxonomy" id="109895"/>
    <lineage>
        <taxon>Eukaryota</taxon>
        <taxon>Fungi</taxon>
        <taxon>Fungi incertae sedis</taxon>
        <taxon>Chytridiomycota</taxon>
        <taxon>Chytridiomycota incertae sedis</taxon>
        <taxon>Chytridiomycetes</taxon>
        <taxon>Spizellomycetales</taxon>
        <taxon>Powellomycetaceae</taxon>
        <taxon>Powellomyces</taxon>
    </lineage>
</organism>
<dbReference type="PANTHER" id="PTHR22811">
    <property type="entry name" value="TRANSMEMBRANE EMP24 DOMAIN-CONTAINING PROTEIN"/>
    <property type="match status" value="1"/>
</dbReference>
<dbReference type="EMBL" id="QEAQ01000076">
    <property type="protein sequence ID" value="TPX56411.1"/>
    <property type="molecule type" value="Genomic_DNA"/>
</dbReference>
<reference evidence="10 11" key="1">
    <citation type="journal article" date="2019" name="Sci. Rep.">
        <title>Comparative genomics of chytrid fungi reveal insights into the obligate biotrophic and pathogenic lifestyle of Synchytrium endobioticum.</title>
        <authorList>
            <person name="van de Vossenberg B.T.L.H."/>
            <person name="Warris S."/>
            <person name="Nguyen H.D.T."/>
            <person name="van Gent-Pelzer M.P.E."/>
            <person name="Joly D.L."/>
            <person name="van de Geest H.C."/>
            <person name="Bonants P.J.M."/>
            <person name="Smith D.S."/>
            <person name="Levesque C.A."/>
            <person name="van der Lee T.A.J."/>
        </authorList>
    </citation>
    <scope>NUCLEOTIDE SEQUENCE [LARGE SCALE GENOMIC DNA]</scope>
    <source>
        <strain evidence="10 11">CBS 809.83</strain>
    </source>
</reference>
<keyword evidence="6" id="KW-0472">Membrane</keyword>
<evidence type="ECO:0000259" key="9">
    <source>
        <dbReference type="PROSITE" id="PS50866"/>
    </source>
</evidence>
<dbReference type="SMART" id="SM01190">
    <property type="entry name" value="EMP24_GP25L"/>
    <property type="match status" value="1"/>
</dbReference>
<dbReference type="InterPro" id="IPR009038">
    <property type="entry name" value="GOLD_dom"/>
</dbReference>
<keyword evidence="3 7" id="KW-0812">Transmembrane</keyword>
<sequence length="222" mass="25408">MLSRSRSPLPVLLVLISFLLSQVNALYFYLEGSKQRCFYEELPGETTVVGNYKSEELIEASGLYAPNTERGLQINVEQQDNHHRVLNLRGDHAGRFVFSTADAGEYSICLYTVSSGWFSSATRTRLHLDLMFGEATHDSQPDHQKETLSDLALRVRELNVKVSNIRREQGYQKDREAEFRNTSEKANAHIRNWTIAQLVMLGLTCAWQIRHLKSFFVAKKLV</sequence>
<dbReference type="AlphaFoldDB" id="A0A507DY97"/>
<evidence type="ECO:0000313" key="11">
    <source>
        <dbReference type="Proteomes" id="UP000318582"/>
    </source>
</evidence>
<keyword evidence="4 8" id="KW-0732">Signal</keyword>
<evidence type="ECO:0000256" key="7">
    <source>
        <dbReference type="RuleBase" id="RU003827"/>
    </source>
</evidence>
<comment type="caution">
    <text evidence="10">The sequence shown here is derived from an EMBL/GenBank/DDBJ whole genome shotgun (WGS) entry which is preliminary data.</text>
</comment>
<dbReference type="Pfam" id="PF01105">
    <property type="entry name" value="EMP24_GP25L"/>
    <property type="match status" value="1"/>
</dbReference>
<evidence type="ECO:0000256" key="6">
    <source>
        <dbReference type="ARBA" id="ARBA00023136"/>
    </source>
</evidence>
<evidence type="ECO:0000256" key="2">
    <source>
        <dbReference type="ARBA" id="ARBA00007104"/>
    </source>
</evidence>
<evidence type="ECO:0000256" key="1">
    <source>
        <dbReference type="ARBA" id="ARBA00004479"/>
    </source>
</evidence>
<proteinExistence type="inferred from homology"/>
<evidence type="ECO:0000256" key="4">
    <source>
        <dbReference type="ARBA" id="ARBA00022729"/>
    </source>
</evidence>
<keyword evidence="5" id="KW-1133">Transmembrane helix</keyword>
<gene>
    <name evidence="10" type="ORF">PhCBS80983_g04546</name>
</gene>
<accession>A0A507DY97</accession>
<keyword evidence="11" id="KW-1185">Reference proteome</keyword>
<dbReference type="InterPro" id="IPR015720">
    <property type="entry name" value="Emp24-like"/>
</dbReference>
<name>A0A507DY97_9FUNG</name>
<feature type="signal peptide" evidence="8">
    <location>
        <begin position="1"/>
        <end position="25"/>
    </location>
</feature>
<dbReference type="Proteomes" id="UP000318582">
    <property type="component" value="Unassembled WGS sequence"/>
</dbReference>
<dbReference type="STRING" id="109895.A0A507DY97"/>
<dbReference type="PROSITE" id="PS50866">
    <property type="entry name" value="GOLD"/>
    <property type="match status" value="1"/>
</dbReference>
<feature type="chain" id="PRO_5021277356" description="GOLD domain-containing protein" evidence="8">
    <location>
        <begin position="26"/>
        <end position="222"/>
    </location>
</feature>
<dbReference type="GO" id="GO:0016020">
    <property type="term" value="C:membrane"/>
    <property type="evidence" value="ECO:0007669"/>
    <property type="project" value="UniProtKB-SubCell"/>
</dbReference>
<feature type="domain" description="GOLD" evidence="9">
    <location>
        <begin position="35"/>
        <end position="132"/>
    </location>
</feature>
<comment type="subcellular location">
    <subcellularLocation>
        <location evidence="1 7">Membrane</location>
        <topology evidence="1 7">Single-pass type I membrane protein</topology>
    </subcellularLocation>
</comment>
<evidence type="ECO:0000256" key="3">
    <source>
        <dbReference type="ARBA" id="ARBA00022692"/>
    </source>
</evidence>
<evidence type="ECO:0000313" key="10">
    <source>
        <dbReference type="EMBL" id="TPX56411.1"/>
    </source>
</evidence>
<protein>
    <recommendedName>
        <fullName evidence="9">GOLD domain-containing protein</fullName>
    </recommendedName>
</protein>
<evidence type="ECO:0000256" key="5">
    <source>
        <dbReference type="ARBA" id="ARBA00022989"/>
    </source>
</evidence>